<dbReference type="GO" id="GO:0003676">
    <property type="term" value="F:nucleic acid binding"/>
    <property type="evidence" value="ECO:0007669"/>
    <property type="project" value="InterPro"/>
</dbReference>
<dbReference type="PANTHER" id="PTHR22891">
    <property type="entry name" value="EUKARYOTIC TRANSLATION INITIATION FACTOR 2C"/>
    <property type="match status" value="1"/>
</dbReference>
<dbReference type="InterPro" id="IPR012337">
    <property type="entry name" value="RNaseH-like_sf"/>
</dbReference>
<dbReference type="GO" id="GO:0046983">
    <property type="term" value="F:protein dimerization activity"/>
    <property type="evidence" value="ECO:0007669"/>
    <property type="project" value="InterPro"/>
</dbReference>
<dbReference type="Gene3D" id="3.30.420.10">
    <property type="entry name" value="Ribonuclease H-like superfamily/Ribonuclease H"/>
    <property type="match status" value="1"/>
</dbReference>
<proteinExistence type="predicted"/>
<evidence type="ECO:0000313" key="2">
    <source>
        <dbReference type="EMBL" id="KAI6660142.1"/>
    </source>
</evidence>
<evidence type="ECO:0000313" key="3">
    <source>
        <dbReference type="Proteomes" id="UP001165289"/>
    </source>
</evidence>
<evidence type="ECO:0000259" key="1">
    <source>
        <dbReference type="PROSITE" id="PS50822"/>
    </source>
</evidence>
<sequence>MRVFYSYVKNNIIKDTPSVLDLAQLFVDKNLNVMFPLVWKLILIAACIPVSTASPERSFSALRRLKTYLRSTIGQQRLSGLALMNIEAEVARSLETELDLIVDKFASSRIFQLLQESKEEELCSILAEERRSEKMCSIVADIIIQLIHIHGSYNWHTIDAPGTCIHCYLYPLLPVSTATCIHYYQYPLLPVSTVTSVHCYLYPLLPVSTPSCIHCYLYPLLPVSTVTCIHSYLYPLLPVLFSPMFNKLVGSMDAHPSRYSALVLVQQHRPKIITEFKPQRIIFYRDGVSEGQFQQVLNQEWRAVREACSKLEADYKPGITFKKDQCGKSGNIPAGTTVDVGITHPTELISICVVIQVFR</sequence>
<gene>
    <name evidence="2" type="ORF">LOD99_10534</name>
</gene>
<dbReference type="AlphaFoldDB" id="A0AAV7KFR0"/>
<dbReference type="InterPro" id="IPR036397">
    <property type="entry name" value="RNaseH_sf"/>
</dbReference>
<keyword evidence="3" id="KW-1185">Reference proteome</keyword>
<reference evidence="2 3" key="1">
    <citation type="journal article" date="2023" name="BMC Biol.">
        <title>The compact genome of the sponge Oopsacas minuta (Hexactinellida) is lacking key metazoan core genes.</title>
        <authorList>
            <person name="Santini S."/>
            <person name="Schenkelaars Q."/>
            <person name="Jourda C."/>
            <person name="Duchesne M."/>
            <person name="Belahbib H."/>
            <person name="Rocher C."/>
            <person name="Selva M."/>
            <person name="Riesgo A."/>
            <person name="Vervoort M."/>
            <person name="Leys S.P."/>
            <person name="Kodjabachian L."/>
            <person name="Le Bivic A."/>
            <person name="Borchiellini C."/>
            <person name="Claverie J.M."/>
            <person name="Renard E."/>
        </authorList>
    </citation>
    <scope>NUCLEOTIDE SEQUENCE [LARGE SCALE GENOMIC DNA]</scope>
    <source>
        <strain evidence="2">SPO-2</strain>
    </source>
</reference>
<dbReference type="PROSITE" id="PS50822">
    <property type="entry name" value="PIWI"/>
    <property type="match status" value="1"/>
</dbReference>
<protein>
    <submittedName>
        <fullName evidence="2">Protein argonaute-2-like</fullName>
    </submittedName>
</protein>
<name>A0AAV7KFR0_9METZ</name>
<feature type="domain" description="Piwi" evidence="1">
    <location>
        <begin position="277"/>
        <end position="321"/>
    </location>
</feature>
<dbReference type="Proteomes" id="UP001165289">
    <property type="component" value="Unassembled WGS sequence"/>
</dbReference>
<dbReference type="InterPro" id="IPR008906">
    <property type="entry name" value="HATC_C_dom"/>
</dbReference>
<dbReference type="SUPFAM" id="SSF53098">
    <property type="entry name" value="Ribonuclease H-like"/>
    <property type="match status" value="1"/>
</dbReference>
<dbReference type="EMBL" id="JAKMXF010000041">
    <property type="protein sequence ID" value="KAI6660142.1"/>
    <property type="molecule type" value="Genomic_DNA"/>
</dbReference>
<accession>A0AAV7KFR0</accession>
<dbReference type="Pfam" id="PF05699">
    <property type="entry name" value="Dimer_Tnp_hAT"/>
    <property type="match status" value="1"/>
</dbReference>
<dbReference type="InterPro" id="IPR003165">
    <property type="entry name" value="Piwi"/>
</dbReference>
<dbReference type="Pfam" id="PF02171">
    <property type="entry name" value="Piwi"/>
    <property type="match status" value="1"/>
</dbReference>
<organism evidence="2 3">
    <name type="scientific">Oopsacas minuta</name>
    <dbReference type="NCBI Taxonomy" id="111878"/>
    <lineage>
        <taxon>Eukaryota</taxon>
        <taxon>Metazoa</taxon>
        <taxon>Porifera</taxon>
        <taxon>Hexactinellida</taxon>
        <taxon>Hexasterophora</taxon>
        <taxon>Lyssacinosida</taxon>
        <taxon>Leucopsacidae</taxon>
        <taxon>Oopsacas</taxon>
    </lineage>
</organism>
<comment type="caution">
    <text evidence="2">The sequence shown here is derived from an EMBL/GenBank/DDBJ whole genome shotgun (WGS) entry which is preliminary data.</text>
</comment>